<protein>
    <submittedName>
        <fullName evidence="1">Uncharacterized protein</fullName>
    </submittedName>
</protein>
<evidence type="ECO:0000313" key="1">
    <source>
        <dbReference type="EMBL" id="GAA4181234.1"/>
    </source>
</evidence>
<gene>
    <name evidence="1" type="ORF">GCM10022218_36700</name>
</gene>
<dbReference type="Proteomes" id="UP001500167">
    <property type="component" value="Unassembled WGS sequence"/>
</dbReference>
<proteinExistence type="predicted"/>
<keyword evidence="2" id="KW-1185">Reference proteome</keyword>
<name>A0ABP8ABS5_9SPHI</name>
<sequence>MPNKKKLKNDKYLVILAKKIDTMQQLIQLVEKEKLGSQLVTQHTLIIDEKQVSHGALFFVKTARKTFKIMVPAPFHEALLAGKLTVQSLMKHPEAMLLS</sequence>
<accession>A0ABP8ABS5</accession>
<dbReference type="EMBL" id="BAAAZK010000007">
    <property type="protein sequence ID" value="GAA4181234.1"/>
    <property type="molecule type" value="Genomic_DNA"/>
</dbReference>
<organism evidence="1 2">
    <name type="scientific">Sphingobacterium ginsenosidimutans</name>
    <dbReference type="NCBI Taxonomy" id="687845"/>
    <lineage>
        <taxon>Bacteria</taxon>
        <taxon>Pseudomonadati</taxon>
        <taxon>Bacteroidota</taxon>
        <taxon>Sphingobacteriia</taxon>
        <taxon>Sphingobacteriales</taxon>
        <taxon>Sphingobacteriaceae</taxon>
        <taxon>Sphingobacterium</taxon>
    </lineage>
</organism>
<comment type="caution">
    <text evidence="1">The sequence shown here is derived from an EMBL/GenBank/DDBJ whole genome shotgun (WGS) entry which is preliminary data.</text>
</comment>
<reference evidence="2" key="1">
    <citation type="journal article" date="2019" name="Int. J. Syst. Evol. Microbiol.">
        <title>The Global Catalogue of Microorganisms (GCM) 10K type strain sequencing project: providing services to taxonomists for standard genome sequencing and annotation.</title>
        <authorList>
            <consortium name="The Broad Institute Genomics Platform"/>
            <consortium name="The Broad Institute Genome Sequencing Center for Infectious Disease"/>
            <person name="Wu L."/>
            <person name="Ma J."/>
        </authorList>
    </citation>
    <scope>NUCLEOTIDE SEQUENCE [LARGE SCALE GENOMIC DNA]</scope>
    <source>
        <strain evidence="2">JCM 16722</strain>
    </source>
</reference>
<evidence type="ECO:0000313" key="2">
    <source>
        <dbReference type="Proteomes" id="UP001500167"/>
    </source>
</evidence>